<dbReference type="Proteomes" id="UP001139125">
    <property type="component" value="Unassembled WGS sequence"/>
</dbReference>
<evidence type="ECO:0008006" key="3">
    <source>
        <dbReference type="Google" id="ProtNLM"/>
    </source>
</evidence>
<sequence>MAGYSGTPLLKKLGVKPGYAILLVNPPDYFQKLLGPLPEASRFVDINHSKPLPFIHLFCRNEKELHNLLPPLKDKLAKDGSLWVSWIKKSSKLTTDITGNEVRSLGLQIGLVDVKVCAVDDDWSGLKFMYRKEDR</sequence>
<keyword evidence="2" id="KW-1185">Reference proteome</keyword>
<reference evidence="1" key="1">
    <citation type="submission" date="2022-06" db="EMBL/GenBank/DDBJ databases">
        <title>Gracilimonas sp. CAU 1638 isolated from sea sediment.</title>
        <authorList>
            <person name="Kim W."/>
        </authorList>
    </citation>
    <scope>NUCLEOTIDE SEQUENCE</scope>
    <source>
        <strain evidence="1">CAU 1638</strain>
    </source>
</reference>
<dbReference type="RefSeq" id="WP_255133966.1">
    <property type="nucleotide sequence ID" value="NZ_JANDBC010000001.1"/>
</dbReference>
<accession>A0A9X2L2P1</accession>
<proteinExistence type="predicted"/>
<evidence type="ECO:0000313" key="1">
    <source>
        <dbReference type="EMBL" id="MCP9291218.1"/>
    </source>
</evidence>
<evidence type="ECO:0000313" key="2">
    <source>
        <dbReference type="Proteomes" id="UP001139125"/>
    </source>
</evidence>
<gene>
    <name evidence="1" type="ORF">NM125_06455</name>
</gene>
<organism evidence="1 2">
    <name type="scientific">Gracilimonas sediminicola</name>
    <dbReference type="NCBI Taxonomy" id="2952158"/>
    <lineage>
        <taxon>Bacteria</taxon>
        <taxon>Pseudomonadati</taxon>
        <taxon>Balneolota</taxon>
        <taxon>Balneolia</taxon>
        <taxon>Balneolales</taxon>
        <taxon>Balneolaceae</taxon>
        <taxon>Gracilimonas</taxon>
    </lineage>
</organism>
<name>A0A9X2L2P1_9BACT</name>
<protein>
    <recommendedName>
        <fullName evidence="3">DUF3052 domain-containing protein</fullName>
    </recommendedName>
</protein>
<dbReference type="EMBL" id="JANDBC010000001">
    <property type="protein sequence ID" value="MCP9291218.1"/>
    <property type="molecule type" value="Genomic_DNA"/>
</dbReference>
<dbReference type="AlphaFoldDB" id="A0A9X2L2P1"/>
<comment type="caution">
    <text evidence="1">The sequence shown here is derived from an EMBL/GenBank/DDBJ whole genome shotgun (WGS) entry which is preliminary data.</text>
</comment>